<protein>
    <submittedName>
        <fullName evidence="1">Uncharacterized protein</fullName>
    </submittedName>
</protein>
<sequence>MPSDHLRSQPREYISMNTQTALLLDVGRVMNNTVALFDTVDDPSSKCLYGTRPVYKPEERFLVFVYHFPNKKDSSGMEEKVPYCLNLTATDSGEFSFGRCEDAGDQGVGQTLYFDGKSCYIGLFPISGTNHCILWFNIDYEGAVPEECLTQYDEKCGQEKYALYDKEECP</sequence>
<dbReference type="EMBL" id="JO844976">
    <property type="protein sequence ID" value="AEO36593.1"/>
    <property type="molecule type" value="mRNA"/>
</dbReference>
<reference evidence="1" key="1">
    <citation type="journal article" date="2011" name="PLoS ONE">
        <title>A deep insight into the sialotranscriptome of the gulf coast tick, Amblyomma maculatum.</title>
        <authorList>
            <person name="Karim S."/>
            <person name="Singh P."/>
            <person name="Ribeiro J.M."/>
        </authorList>
    </citation>
    <scope>NUCLEOTIDE SEQUENCE</scope>
    <source>
        <tissue evidence="1">Salivary gland</tissue>
    </source>
</reference>
<evidence type="ECO:0000313" key="1">
    <source>
        <dbReference type="EMBL" id="AEO36593.1"/>
    </source>
</evidence>
<name>G3MSX5_AMBMU</name>
<accession>G3MSX5</accession>
<dbReference type="SUPFAM" id="SSF50814">
    <property type="entry name" value="Lipocalins"/>
    <property type="match status" value="1"/>
</dbReference>
<dbReference type="Gene3D" id="2.40.128.20">
    <property type="match status" value="1"/>
</dbReference>
<proteinExistence type="evidence at transcript level"/>
<dbReference type="AlphaFoldDB" id="G3MSX5"/>
<organism evidence="1">
    <name type="scientific">Amblyomma maculatum</name>
    <name type="common">Gulf Coast tick</name>
    <dbReference type="NCBI Taxonomy" id="34609"/>
    <lineage>
        <taxon>Eukaryota</taxon>
        <taxon>Metazoa</taxon>
        <taxon>Ecdysozoa</taxon>
        <taxon>Arthropoda</taxon>
        <taxon>Chelicerata</taxon>
        <taxon>Arachnida</taxon>
        <taxon>Acari</taxon>
        <taxon>Parasitiformes</taxon>
        <taxon>Ixodida</taxon>
        <taxon>Ixodoidea</taxon>
        <taxon>Ixodidae</taxon>
        <taxon>Amblyomminae</taxon>
        <taxon>Amblyomma</taxon>
    </lineage>
</organism>
<dbReference type="InterPro" id="IPR012674">
    <property type="entry name" value="Calycin"/>
</dbReference>